<feature type="transmembrane region" description="Helical" evidence="11">
    <location>
        <begin position="323"/>
        <end position="342"/>
    </location>
</feature>
<feature type="domain" description="RCK C-terminal" evidence="13">
    <location>
        <begin position="570"/>
        <end position="655"/>
    </location>
</feature>
<dbReference type="InterPro" id="IPR036291">
    <property type="entry name" value="NAD(P)-bd_dom_sf"/>
</dbReference>
<dbReference type="STRING" id="1565605.PG1C_05855"/>
<proteinExistence type="inferred from homology"/>
<feature type="transmembrane region" description="Helical" evidence="11">
    <location>
        <begin position="174"/>
        <end position="196"/>
    </location>
</feature>
<keyword evidence="6 11" id="KW-0812">Transmembrane</keyword>
<evidence type="ECO:0000256" key="5">
    <source>
        <dbReference type="ARBA" id="ARBA00022538"/>
    </source>
</evidence>
<dbReference type="Pfam" id="PF02254">
    <property type="entry name" value="TrkA_N"/>
    <property type="match status" value="1"/>
</dbReference>
<dbReference type="InterPro" id="IPR038770">
    <property type="entry name" value="Na+/solute_symporter_sf"/>
</dbReference>
<dbReference type="GO" id="GO:0015297">
    <property type="term" value="F:antiporter activity"/>
    <property type="evidence" value="ECO:0007669"/>
    <property type="project" value="UniProtKB-KW"/>
</dbReference>
<dbReference type="SUPFAM" id="SSF116726">
    <property type="entry name" value="TrkA C-terminal domain-like"/>
    <property type="match status" value="1"/>
</dbReference>
<comment type="similarity">
    <text evidence="2">Belongs to the monovalent cation:proton antiporter 2 (CPA2) transporter (TC 2.A.37) family.</text>
</comment>
<evidence type="ECO:0000259" key="13">
    <source>
        <dbReference type="PROSITE" id="PS51202"/>
    </source>
</evidence>
<name>A0A0C5J8U1_9PROT</name>
<dbReference type="InterPro" id="IPR003148">
    <property type="entry name" value="RCK_N"/>
</dbReference>
<evidence type="ECO:0000256" key="1">
    <source>
        <dbReference type="ARBA" id="ARBA00004141"/>
    </source>
</evidence>
<keyword evidence="9" id="KW-0406">Ion transport</keyword>
<evidence type="ECO:0000256" key="3">
    <source>
        <dbReference type="ARBA" id="ARBA00022448"/>
    </source>
</evidence>
<dbReference type="NCBIfam" id="TIGR00932">
    <property type="entry name" value="2a37"/>
    <property type="match status" value="1"/>
</dbReference>
<feature type="transmembrane region" description="Helical" evidence="11">
    <location>
        <begin position="294"/>
        <end position="316"/>
    </location>
</feature>
<keyword evidence="3" id="KW-0813">Transport</keyword>
<keyword evidence="15" id="KW-1185">Reference proteome</keyword>
<dbReference type="HOGENOM" id="CLU_005126_9_0_4"/>
<dbReference type="PROSITE" id="PS51202">
    <property type="entry name" value="RCK_C"/>
    <property type="match status" value="1"/>
</dbReference>
<keyword evidence="10 11" id="KW-0472">Membrane</keyword>
<evidence type="ECO:0000259" key="12">
    <source>
        <dbReference type="PROSITE" id="PS51201"/>
    </source>
</evidence>
<dbReference type="InterPro" id="IPR006153">
    <property type="entry name" value="Cation/H_exchanger_TM"/>
</dbReference>
<feature type="transmembrane region" description="Helical" evidence="11">
    <location>
        <begin position="84"/>
        <end position="104"/>
    </location>
</feature>
<dbReference type="Proteomes" id="UP000061603">
    <property type="component" value="Chromosome"/>
</dbReference>
<feature type="transmembrane region" description="Helical" evidence="11">
    <location>
        <begin position="146"/>
        <end position="168"/>
    </location>
</feature>
<feature type="domain" description="RCK N-terminal" evidence="12">
    <location>
        <begin position="406"/>
        <end position="523"/>
    </location>
</feature>
<accession>A0A0C5J8U1</accession>
<feature type="transmembrane region" description="Helical" evidence="11">
    <location>
        <begin position="354"/>
        <end position="373"/>
    </location>
</feature>
<dbReference type="GO" id="GO:1902600">
    <property type="term" value="P:proton transmembrane transport"/>
    <property type="evidence" value="ECO:0007669"/>
    <property type="project" value="InterPro"/>
</dbReference>
<dbReference type="PROSITE" id="PS51201">
    <property type="entry name" value="RCK_N"/>
    <property type="match status" value="1"/>
</dbReference>
<dbReference type="InterPro" id="IPR004771">
    <property type="entry name" value="K/H_exchanger"/>
</dbReference>
<keyword evidence="7" id="KW-0630">Potassium</keyword>
<gene>
    <name evidence="14" type="ORF">PG1C_05855</name>
</gene>
<organism evidence="14 15">
    <name type="scientific">Rugosibacter aromaticivorans</name>
    <dbReference type="NCBI Taxonomy" id="1565605"/>
    <lineage>
        <taxon>Bacteria</taxon>
        <taxon>Pseudomonadati</taxon>
        <taxon>Pseudomonadota</taxon>
        <taxon>Betaproteobacteria</taxon>
        <taxon>Nitrosomonadales</taxon>
        <taxon>Sterolibacteriaceae</taxon>
        <taxon>Rugosibacter</taxon>
    </lineage>
</organism>
<dbReference type="PANTHER" id="PTHR46157:SF4">
    <property type="entry name" value="K(+) EFFLUX ANTIPORTER 3, CHLOROPLASTIC"/>
    <property type="match status" value="1"/>
</dbReference>
<comment type="subcellular location">
    <subcellularLocation>
        <location evidence="1">Membrane</location>
        <topology evidence="1">Multi-pass membrane protein</topology>
    </subcellularLocation>
</comment>
<dbReference type="GO" id="GO:0005886">
    <property type="term" value="C:plasma membrane"/>
    <property type="evidence" value="ECO:0007669"/>
    <property type="project" value="TreeGrafter"/>
</dbReference>
<evidence type="ECO:0000313" key="15">
    <source>
        <dbReference type="Proteomes" id="UP000061603"/>
    </source>
</evidence>
<evidence type="ECO:0000256" key="2">
    <source>
        <dbReference type="ARBA" id="ARBA00005551"/>
    </source>
</evidence>
<dbReference type="AlphaFoldDB" id="A0A0C5J8U1"/>
<sequence length="659" mass="70751">MTDTLPLVLLLLAAAVAVVALFRTLGLPPIMGYLLVGTVMGPHALGWVPDTSQTRHLAEFGVVFLMFSIGLEFSLARLYRMKRIVFGLGAAQVVVSTLVAMLLARLLGVPWLAGIALGGALAMSSTAILSKLLADRGELDAPHGREVIGVLLFQDIAVVPLLVLIPALMQPVEAMAQALLLAGLKAALLLGLVLFVGQRVLSAWFYRVARTKSSELFMLNVLLITLGMAWLTEQAGLSLALGAFTAGMLIGETDYRIQVAEDIKPFRDVLLGLFFVSIGMRLDLTQLASEWPKVIGLLVALLGLKLAIVGGFSRWLGSLPGTALRSGLWLCAGGEFGFVVLARSGEVGLLTPLQWQPVLAALVLSLLLGPLVVQFSDRLVFRFVASEWLMRSMQLTQIAAQSLTTDKHAILCGFGRTGQHLARFLEVEGISFMALDPDPERVRAATAAGEAVSWGDGTRKEMLLAAGLARASVVIITFADVAAALRVIHRVRELRPEVPIVSRARNEEDMEKLYAAGAAEVVPEALESSVMLATHALALSGIPMHKVIKRLREMREQHYALLRGFFHGATDVSDQLTDADQPRLHAVTLTPGAWIIGHCVADLDLEKVGVGITAIRRRSQRGLKPQPSLELIEGDVVVLLGTAAAVVAGEDALLRGKLK</sequence>
<keyword evidence="8 11" id="KW-1133">Transmembrane helix</keyword>
<feature type="transmembrane region" description="Helical" evidence="11">
    <location>
        <begin position="57"/>
        <end position="75"/>
    </location>
</feature>
<keyword evidence="4" id="KW-0050">Antiport</keyword>
<reference evidence="14 15" key="1">
    <citation type="journal article" date="2015" name="Genome Announc.">
        <title>Complete Genome Sequence of a Novel Bacterium within the Family Rhodocyclaceae That Degrades Polycyclic Aromatic Hydrocarbons.</title>
        <authorList>
            <person name="Singleton D.R."/>
            <person name="Dickey A.N."/>
            <person name="Scholl E.H."/>
            <person name="Wright F.A."/>
            <person name="Aitken M.D."/>
        </authorList>
    </citation>
    <scope>NUCLEOTIDE SEQUENCE [LARGE SCALE GENOMIC DNA]</scope>
    <source>
        <strain evidence="15">PG1-Ca6</strain>
    </source>
</reference>
<evidence type="ECO:0000256" key="7">
    <source>
        <dbReference type="ARBA" id="ARBA00022958"/>
    </source>
</evidence>
<keyword evidence="5" id="KW-0633">Potassium transport</keyword>
<evidence type="ECO:0000256" key="9">
    <source>
        <dbReference type="ARBA" id="ARBA00023065"/>
    </source>
</evidence>
<dbReference type="PANTHER" id="PTHR46157">
    <property type="entry name" value="K(+) EFFLUX ANTIPORTER 3, CHLOROPLASTIC"/>
    <property type="match status" value="1"/>
</dbReference>
<evidence type="ECO:0000256" key="10">
    <source>
        <dbReference type="ARBA" id="ARBA00023136"/>
    </source>
</evidence>
<dbReference type="InterPro" id="IPR036721">
    <property type="entry name" value="RCK_C_sf"/>
</dbReference>
<dbReference type="Gene3D" id="3.40.50.720">
    <property type="entry name" value="NAD(P)-binding Rossmann-like Domain"/>
    <property type="match status" value="1"/>
</dbReference>
<evidence type="ECO:0000256" key="8">
    <source>
        <dbReference type="ARBA" id="ARBA00022989"/>
    </source>
</evidence>
<dbReference type="Pfam" id="PF00999">
    <property type="entry name" value="Na_H_Exchanger"/>
    <property type="match status" value="1"/>
</dbReference>
<dbReference type="Pfam" id="PF02080">
    <property type="entry name" value="TrkA_C"/>
    <property type="match status" value="1"/>
</dbReference>
<dbReference type="GO" id="GO:0008324">
    <property type="term" value="F:monoatomic cation transmembrane transporter activity"/>
    <property type="evidence" value="ECO:0007669"/>
    <property type="project" value="InterPro"/>
</dbReference>
<dbReference type="Gene3D" id="1.20.1530.20">
    <property type="match status" value="1"/>
</dbReference>
<feature type="transmembrane region" description="Helical" evidence="11">
    <location>
        <begin position="216"/>
        <end position="232"/>
    </location>
</feature>
<evidence type="ECO:0000256" key="6">
    <source>
        <dbReference type="ARBA" id="ARBA00022692"/>
    </source>
</evidence>
<evidence type="ECO:0000313" key="14">
    <source>
        <dbReference type="EMBL" id="AJP48113.1"/>
    </source>
</evidence>
<feature type="transmembrane region" description="Helical" evidence="11">
    <location>
        <begin position="110"/>
        <end position="134"/>
    </location>
</feature>
<evidence type="ECO:0000256" key="11">
    <source>
        <dbReference type="SAM" id="Phobius"/>
    </source>
</evidence>
<dbReference type="SUPFAM" id="SSF51735">
    <property type="entry name" value="NAD(P)-binding Rossmann-fold domains"/>
    <property type="match status" value="1"/>
</dbReference>
<evidence type="ECO:0000256" key="4">
    <source>
        <dbReference type="ARBA" id="ARBA00022449"/>
    </source>
</evidence>
<dbReference type="EMBL" id="CP010554">
    <property type="protein sequence ID" value="AJP48113.1"/>
    <property type="molecule type" value="Genomic_DNA"/>
</dbReference>
<dbReference type="GO" id="GO:0006813">
    <property type="term" value="P:potassium ion transport"/>
    <property type="evidence" value="ECO:0007669"/>
    <property type="project" value="UniProtKB-KW"/>
</dbReference>
<dbReference type="InterPro" id="IPR006037">
    <property type="entry name" value="RCK_C"/>
</dbReference>
<protein>
    <submittedName>
        <fullName evidence="14">Potassium transporter</fullName>
    </submittedName>
</protein>
<dbReference type="KEGG" id="rbu:PG1C_05855"/>
<dbReference type="Gene3D" id="3.30.70.1450">
    <property type="entry name" value="Regulator of K+ conductance, C-terminal domain"/>
    <property type="match status" value="1"/>
</dbReference>
<feature type="transmembrane region" description="Helical" evidence="11">
    <location>
        <begin position="468"/>
        <end position="488"/>
    </location>
</feature>
<dbReference type="PATRIC" id="fig|1565605.3.peg.1231"/>